<dbReference type="PANTHER" id="PTHR42949:SF3">
    <property type="entry name" value="ANAEROBIC GLYCEROL-3-PHOSPHATE DEHYDROGENASE SUBUNIT B"/>
    <property type="match status" value="1"/>
</dbReference>
<dbReference type="Pfam" id="PF07992">
    <property type="entry name" value="Pyr_redox_2"/>
    <property type="match status" value="1"/>
</dbReference>
<keyword evidence="1" id="KW-0560">Oxidoreductase</keyword>
<dbReference type="GO" id="GO:0016491">
    <property type="term" value="F:oxidoreductase activity"/>
    <property type="evidence" value="ECO:0007669"/>
    <property type="project" value="UniProtKB-KW"/>
</dbReference>
<evidence type="ECO:0000313" key="3">
    <source>
        <dbReference type="EMBL" id="SVB88192.1"/>
    </source>
</evidence>
<dbReference type="InterPro" id="IPR036188">
    <property type="entry name" value="FAD/NAD-bd_sf"/>
</dbReference>
<accession>A0A382HM66</accession>
<dbReference type="Pfam" id="PF13510">
    <property type="entry name" value="Fer2_4"/>
    <property type="match status" value="1"/>
</dbReference>
<reference evidence="3" key="1">
    <citation type="submission" date="2018-05" db="EMBL/GenBank/DDBJ databases">
        <authorList>
            <person name="Lanie J.A."/>
            <person name="Ng W.-L."/>
            <person name="Kazmierczak K.M."/>
            <person name="Andrzejewski T.M."/>
            <person name="Davidsen T.M."/>
            <person name="Wayne K.J."/>
            <person name="Tettelin H."/>
            <person name="Glass J.I."/>
            <person name="Rusch D."/>
            <person name="Podicherti R."/>
            <person name="Tsui H.-C.T."/>
            <person name="Winkler M.E."/>
        </authorList>
    </citation>
    <scope>NUCLEOTIDE SEQUENCE</scope>
</reference>
<dbReference type="InterPro" id="IPR051691">
    <property type="entry name" value="Metab_Enz_Cyan_OpOx_G3PDH"/>
</dbReference>
<dbReference type="SUPFAM" id="SSF51905">
    <property type="entry name" value="FAD/NAD(P)-binding domain"/>
    <property type="match status" value="1"/>
</dbReference>
<gene>
    <name evidence="3" type="ORF">METZ01_LOCUS241046</name>
</gene>
<evidence type="ECO:0000259" key="2">
    <source>
        <dbReference type="Pfam" id="PF07992"/>
    </source>
</evidence>
<dbReference type="PRINTS" id="PR00469">
    <property type="entry name" value="PNDRDTASEII"/>
</dbReference>
<dbReference type="Gene3D" id="3.10.20.440">
    <property type="entry name" value="2Fe-2S iron-sulphur cluster binding domain, sarcosine oxidase, alpha subunit, N-terminal domain"/>
    <property type="match status" value="1"/>
</dbReference>
<evidence type="ECO:0000256" key="1">
    <source>
        <dbReference type="ARBA" id="ARBA00023002"/>
    </source>
</evidence>
<sequence length="432" mass="48616">MSKDLRVNNKKFIDQATRVSFKFNGQTLYGFKGDTLASALLANNIHLVGRSFKYHRPRGIMTCGSEEPNAIVQVGNDPSMTEPNTRTTEIELYEGLEASSQNCWPNVNFDIGAISNLFSPLIPAAFYYKTFMWPASFWEKYEYFIRKSAGLGKSPTKPDKDIYDHRYLHCDVLIVGGGISGIIAAKTAAQNNLNTVLLDDKNNLGGTTLFQNNECFKINNSYSSEWLKKEIESLNSFKNLTIKTRTTLAAYHSYNYLLARENLTDHLSLNEKKDKIRQRLWKIRAKKVIIATGAMERPLIFNNNDRPGIILSSSIKKYIDYYGVKCGQKISLFTNNDSAYETAISLNNNGVSVNSVIDIRDKSNSLIVKQAEKLGIQIRWKHTVVNTHGYKKINSIELMKLSDDGSGVIGNKINFECDCLGISGGWTPMVHL</sequence>
<dbReference type="Gene3D" id="3.50.50.60">
    <property type="entry name" value="FAD/NAD(P)-binding domain"/>
    <property type="match status" value="1"/>
</dbReference>
<proteinExistence type="predicted"/>
<protein>
    <recommendedName>
        <fullName evidence="2">FAD/NAD(P)-binding domain-containing protein</fullName>
    </recommendedName>
</protein>
<organism evidence="3">
    <name type="scientific">marine metagenome</name>
    <dbReference type="NCBI Taxonomy" id="408172"/>
    <lineage>
        <taxon>unclassified sequences</taxon>
        <taxon>metagenomes</taxon>
        <taxon>ecological metagenomes</taxon>
    </lineage>
</organism>
<dbReference type="EMBL" id="UINC01062010">
    <property type="protein sequence ID" value="SVB88192.1"/>
    <property type="molecule type" value="Genomic_DNA"/>
</dbReference>
<dbReference type="PANTHER" id="PTHR42949">
    <property type="entry name" value="ANAEROBIC GLYCEROL-3-PHOSPHATE DEHYDROGENASE SUBUNIT B"/>
    <property type="match status" value="1"/>
</dbReference>
<feature type="non-terminal residue" evidence="3">
    <location>
        <position position="432"/>
    </location>
</feature>
<dbReference type="InterPro" id="IPR023753">
    <property type="entry name" value="FAD/NAD-binding_dom"/>
</dbReference>
<name>A0A382HM66_9ZZZZ</name>
<feature type="domain" description="FAD/NAD(P)-binding" evidence="2">
    <location>
        <begin position="171"/>
        <end position="428"/>
    </location>
</feature>
<dbReference type="InterPro" id="IPR042204">
    <property type="entry name" value="2Fe-2S-bd_N"/>
</dbReference>
<dbReference type="AlphaFoldDB" id="A0A382HM66"/>
<dbReference type="PRINTS" id="PR00368">
    <property type="entry name" value="FADPNR"/>
</dbReference>